<dbReference type="SUPFAM" id="SSF81995">
    <property type="entry name" value="beta-sandwich domain of Sec23/24"/>
    <property type="match status" value="1"/>
</dbReference>
<protein>
    <submittedName>
        <fullName evidence="3">Uncharacterized protein</fullName>
    </submittedName>
</protein>
<keyword evidence="2" id="KW-0812">Transmembrane</keyword>
<keyword evidence="4" id="KW-1185">Reference proteome</keyword>
<reference evidence="4" key="1">
    <citation type="submission" date="2016-10" db="EMBL/GenBank/DDBJ databases">
        <authorList>
            <person name="Varghese N."/>
            <person name="Submissions S."/>
        </authorList>
    </citation>
    <scope>NUCLEOTIDE SEQUENCE [LARGE SCALE GENOMIC DNA]</scope>
    <source>
        <strain evidence="4">CGMCC 4.3525</strain>
    </source>
</reference>
<dbReference type="Proteomes" id="UP000199352">
    <property type="component" value="Unassembled WGS sequence"/>
</dbReference>
<sequence>MTTPNHPQQPGPYGPPPGGQPQQPLGQPGDPYAQQPGQPGPPQQGYPGNPYAPPGQYGPPPGQMPFGQPMPYGPPPKKSGAGKIVGSIVGVVVLVGAFILVRALVSGGLSAITGPSAKAGDCASITGTTLNPRYKKVDCGAPEANYFIAKVMDETTGSCPDDAYAEYTESGRRGASLKLCLVEKLEEGKCYEEQIAKTNMEMKVVDCSEGGNEFAIQRIVKIEKVVRAATADCGQAAVVSYAEPSPGITYCVNDLAGN</sequence>
<dbReference type="STRING" id="402600.SAMN05216188_102547"/>
<feature type="transmembrane region" description="Helical" evidence="2">
    <location>
        <begin position="84"/>
        <end position="105"/>
    </location>
</feature>
<dbReference type="AlphaFoldDB" id="A0A1H9EIN8"/>
<organism evidence="3 4">
    <name type="scientific">Lentzea xinjiangensis</name>
    <dbReference type="NCBI Taxonomy" id="402600"/>
    <lineage>
        <taxon>Bacteria</taxon>
        <taxon>Bacillati</taxon>
        <taxon>Actinomycetota</taxon>
        <taxon>Actinomycetes</taxon>
        <taxon>Pseudonocardiales</taxon>
        <taxon>Pseudonocardiaceae</taxon>
        <taxon>Lentzea</taxon>
    </lineage>
</organism>
<accession>A0A1H9EIN8</accession>
<feature type="region of interest" description="Disordered" evidence="1">
    <location>
        <begin position="1"/>
        <end position="79"/>
    </location>
</feature>
<keyword evidence="2" id="KW-1133">Transmembrane helix</keyword>
<evidence type="ECO:0000256" key="2">
    <source>
        <dbReference type="SAM" id="Phobius"/>
    </source>
</evidence>
<feature type="compositionally biased region" description="Low complexity" evidence="1">
    <location>
        <begin position="20"/>
        <end position="37"/>
    </location>
</feature>
<evidence type="ECO:0000256" key="1">
    <source>
        <dbReference type="SAM" id="MobiDB-lite"/>
    </source>
</evidence>
<proteinExistence type="predicted"/>
<feature type="compositionally biased region" description="Pro residues" evidence="1">
    <location>
        <begin position="7"/>
        <end position="19"/>
    </location>
</feature>
<dbReference type="RefSeq" id="WP_089949938.1">
    <property type="nucleotide sequence ID" value="NZ_FOFR01000002.1"/>
</dbReference>
<keyword evidence="2" id="KW-0472">Membrane</keyword>
<gene>
    <name evidence="3" type="ORF">SAMN05216188_102547</name>
</gene>
<evidence type="ECO:0000313" key="4">
    <source>
        <dbReference type="Proteomes" id="UP000199352"/>
    </source>
</evidence>
<dbReference type="EMBL" id="FOFR01000002">
    <property type="protein sequence ID" value="SEQ25103.1"/>
    <property type="molecule type" value="Genomic_DNA"/>
</dbReference>
<name>A0A1H9EIN8_9PSEU</name>
<evidence type="ECO:0000313" key="3">
    <source>
        <dbReference type="EMBL" id="SEQ25103.1"/>
    </source>
</evidence>
<dbReference type="OrthoDB" id="3635048at2"/>
<feature type="compositionally biased region" description="Pro residues" evidence="1">
    <location>
        <begin position="38"/>
        <end position="63"/>
    </location>
</feature>